<dbReference type="InterPro" id="IPR050486">
    <property type="entry name" value="Mannose-1P_guanyltransferase"/>
</dbReference>
<evidence type="ECO:0000259" key="3">
    <source>
        <dbReference type="Pfam" id="PF25087"/>
    </source>
</evidence>
<name>A0A542EI27_9MICO</name>
<dbReference type="AlphaFoldDB" id="A0A542EI27"/>
<protein>
    <submittedName>
        <fullName evidence="4">Nucleotidyltransferase</fullName>
    </submittedName>
</protein>
<dbReference type="Gene3D" id="2.160.10.10">
    <property type="entry name" value="Hexapeptide repeat proteins"/>
    <property type="match status" value="1"/>
</dbReference>
<dbReference type="Proteomes" id="UP000320806">
    <property type="component" value="Unassembled WGS sequence"/>
</dbReference>
<dbReference type="Pfam" id="PF25087">
    <property type="entry name" value="GMPPB_C"/>
    <property type="match status" value="1"/>
</dbReference>
<comment type="caution">
    <text evidence="4">The sequence shown here is derived from an EMBL/GenBank/DDBJ whole genome shotgun (WGS) entry which is preliminary data.</text>
</comment>
<dbReference type="InterPro" id="IPR029044">
    <property type="entry name" value="Nucleotide-diphossugar_trans"/>
</dbReference>
<feature type="domain" description="Mannose-1-phosphate guanyltransferase C-terminal" evidence="3">
    <location>
        <begin position="244"/>
        <end position="317"/>
    </location>
</feature>
<evidence type="ECO:0000259" key="2">
    <source>
        <dbReference type="Pfam" id="PF00483"/>
    </source>
</evidence>
<dbReference type="InterPro" id="IPR005835">
    <property type="entry name" value="NTP_transferase_dom"/>
</dbReference>
<dbReference type="InterPro" id="IPR056729">
    <property type="entry name" value="GMPPB_C"/>
</dbReference>
<dbReference type="EMBL" id="VFMO01000001">
    <property type="protein sequence ID" value="TQJ14959.1"/>
    <property type="molecule type" value="Genomic_DNA"/>
</dbReference>
<dbReference type="RefSeq" id="WP_141928684.1">
    <property type="nucleotide sequence ID" value="NZ_BAABCI010000006.1"/>
</dbReference>
<accession>A0A542EI27</accession>
<dbReference type="PANTHER" id="PTHR22572">
    <property type="entry name" value="SUGAR-1-PHOSPHATE GUANYL TRANSFERASE"/>
    <property type="match status" value="1"/>
</dbReference>
<dbReference type="Gene3D" id="3.90.550.10">
    <property type="entry name" value="Spore Coat Polysaccharide Biosynthesis Protein SpsA, Chain A"/>
    <property type="match status" value="1"/>
</dbReference>
<keyword evidence="4" id="KW-0808">Transferase</keyword>
<dbReference type="CDD" id="cd04181">
    <property type="entry name" value="NTP_transferase"/>
    <property type="match status" value="1"/>
</dbReference>
<evidence type="ECO:0000313" key="5">
    <source>
        <dbReference type="Proteomes" id="UP000320806"/>
    </source>
</evidence>
<dbReference type="OrthoDB" id="9801810at2"/>
<feature type="domain" description="Nucleotidyl transferase" evidence="2">
    <location>
        <begin position="4"/>
        <end position="231"/>
    </location>
</feature>
<evidence type="ECO:0000256" key="1">
    <source>
        <dbReference type="ARBA" id="ARBA00007274"/>
    </source>
</evidence>
<gene>
    <name evidence="4" type="ORF">FB459_2475</name>
</gene>
<reference evidence="4 5" key="1">
    <citation type="submission" date="2019-06" db="EMBL/GenBank/DDBJ databases">
        <title>Sequencing the genomes of 1000 actinobacteria strains.</title>
        <authorList>
            <person name="Klenk H.-P."/>
        </authorList>
    </citation>
    <scope>NUCLEOTIDE SEQUENCE [LARGE SCALE GENOMIC DNA]</scope>
    <source>
        <strain evidence="4 5">DSM 19828</strain>
    </source>
</reference>
<dbReference type="Pfam" id="PF00483">
    <property type="entry name" value="NTP_transferase"/>
    <property type="match status" value="1"/>
</dbReference>
<sequence>MPVAVILAGGLGTRMRPLTDLRAKPALLVAGTPIVGHQLRWLASAGIRRVVIATSYRAKDLRTVLDDGSEFGVAVSYVHEAEPLGTGGALALATRAMDPHQAVVVLNGDQLTGHDLEAHLLAFADGGVAVTIHARRVDDARAFGLLELDGDQVRGFREKPTEPVPGVVNAGTYILRAGVLRDVPSDTAVSLEREVFPRLIADGSVVTAYLEDAYCLDVGSPRALLQANRDAVARTGAIARVDGVVASSATIDGHSYVGTGAAVGADAVVHGSVLMPGCVIGDGTKIERSIVAQTAVVAAGVRLQDNVIGEGARVSSSLEPGAVVPTGAVVG</sequence>
<organism evidence="4 5">
    <name type="scientific">Yimella lutea</name>
    <dbReference type="NCBI Taxonomy" id="587872"/>
    <lineage>
        <taxon>Bacteria</taxon>
        <taxon>Bacillati</taxon>
        <taxon>Actinomycetota</taxon>
        <taxon>Actinomycetes</taxon>
        <taxon>Micrococcales</taxon>
        <taxon>Dermacoccaceae</taxon>
        <taxon>Yimella</taxon>
    </lineage>
</organism>
<proteinExistence type="inferred from homology"/>
<dbReference type="GO" id="GO:0016740">
    <property type="term" value="F:transferase activity"/>
    <property type="evidence" value="ECO:0007669"/>
    <property type="project" value="UniProtKB-KW"/>
</dbReference>
<dbReference type="SUPFAM" id="SSF53448">
    <property type="entry name" value="Nucleotide-diphospho-sugar transferases"/>
    <property type="match status" value="1"/>
</dbReference>
<keyword evidence="5" id="KW-1185">Reference proteome</keyword>
<evidence type="ECO:0000313" key="4">
    <source>
        <dbReference type="EMBL" id="TQJ14959.1"/>
    </source>
</evidence>
<comment type="similarity">
    <text evidence="1">Belongs to the transferase hexapeptide repeat family.</text>
</comment>